<evidence type="ECO:0000313" key="6">
    <source>
        <dbReference type="EMBL" id="MDH2394003.1"/>
    </source>
</evidence>
<dbReference type="Gene3D" id="1.10.1660.10">
    <property type="match status" value="1"/>
</dbReference>
<reference evidence="6 7" key="1">
    <citation type="submission" date="2023-04" db="EMBL/GenBank/DDBJ databases">
        <title>Streptomyces chengmaiensis sp. nov. isolated from the stem of mangrove plant in Hainan.</title>
        <authorList>
            <person name="Huang X."/>
            <person name="Zhou S."/>
            <person name="Chu X."/>
            <person name="Xie Y."/>
            <person name="Lin Y."/>
        </authorList>
    </citation>
    <scope>NUCLEOTIDE SEQUENCE [LARGE SCALE GENOMIC DNA]</scope>
    <source>
        <strain evidence="6 7">HNM0663</strain>
    </source>
</reference>
<dbReference type="InterPro" id="IPR047952">
    <property type="entry name" value="Transpos_IS4"/>
</dbReference>
<dbReference type="SMART" id="SM00422">
    <property type="entry name" value="HTH_MERR"/>
    <property type="match status" value="1"/>
</dbReference>
<evidence type="ECO:0000256" key="2">
    <source>
        <dbReference type="ARBA" id="ARBA00023125"/>
    </source>
</evidence>
<dbReference type="NCBIfam" id="NF033592">
    <property type="entry name" value="transpos_IS4_1"/>
    <property type="match status" value="1"/>
</dbReference>
<dbReference type="Proteomes" id="UP001223144">
    <property type="component" value="Unassembled WGS sequence"/>
</dbReference>
<dbReference type="InterPro" id="IPR009061">
    <property type="entry name" value="DNA-bd_dom_put_sf"/>
</dbReference>
<sequence length="734" mass="79646">MSDLPPSAVDDDRYLPGHLGALTAYLPPELVEAVLAETGRLQQRMRLLPSRCGVYFVLALCLFPHLGMALVWEKLAHAWGPRAPRPTSAALRQLRARLGPAPLRALFEVLAVPLAPPSTPGVGYRGLRTVAFDGCHSLHAPDTADNRAWLGRVRTRLGWAGYPALNVMTLVDTGTRGLLGPSIGENRRQCDERDLARTLLHRLTTGMLVLLDRGFDTNDFLAQVHATGADVLVRMTIRRTPRANTVLPDGSFLSTFGTLTVRVVQARFTLAGPDGEILTHDYRLATTLLDPVRHPAADIARLYHERWEIETGYREIRATTRAGRPLRSGHRAGLEQELWAMLICHQLLRMAITDALTGRDPDRGCYTAALEAARASITTGPLTEDCPNPVHHAAQRHQLPPRRARISARRVKHPTSRYIASDRSLPRPRASTPVIELHVTIQPPPAPPPVTPPVRSPGCCGLDLRVELKVYVRGMSTLRISQLAERSGVPASTLRFYETAGLLPAERTTSGYRQYGPDAVERLAFISSSKLLGLALEDIRDLLDVRDAGVCAAVRERMVPLVADRIADADRRSAELAAFSARLAEVHRQLSGPAPSGGCGPDCGCTTPDGRPQAAGRVLIALSPTRIQDAAEEPWREAPVACTLAGAELGERTAQWRALTAQATSREQIADGVRLAFPSTPQLASELAALAAAEQDCCAFFDFTLNLAPTHLTLTVRAPEVAGPLLADLFGATA</sequence>
<name>A0ABT6HZ54_9ACTN</name>
<gene>
    <name evidence="6" type="ORF">QCN29_35705</name>
</gene>
<dbReference type="Pfam" id="PF13411">
    <property type="entry name" value="MerR_1"/>
    <property type="match status" value="1"/>
</dbReference>
<dbReference type="SUPFAM" id="SSF53098">
    <property type="entry name" value="Ribonuclease H-like"/>
    <property type="match status" value="1"/>
</dbReference>
<evidence type="ECO:0000259" key="5">
    <source>
        <dbReference type="PROSITE" id="PS50937"/>
    </source>
</evidence>
<dbReference type="InterPro" id="IPR002559">
    <property type="entry name" value="Transposase_11"/>
</dbReference>
<feature type="domain" description="HTH merR-type" evidence="5">
    <location>
        <begin position="477"/>
        <end position="545"/>
    </location>
</feature>
<keyword evidence="2" id="KW-0238">DNA-binding</keyword>
<accession>A0ABT6HZ54</accession>
<dbReference type="RefSeq" id="WP_279933402.1">
    <property type="nucleotide sequence ID" value="NZ_JARWBG010000097.1"/>
</dbReference>
<protein>
    <submittedName>
        <fullName evidence="6">IS4 family transposase</fullName>
    </submittedName>
</protein>
<dbReference type="PRINTS" id="PR00040">
    <property type="entry name" value="HTHMERR"/>
</dbReference>
<dbReference type="PANTHER" id="PTHR30204">
    <property type="entry name" value="REDOX-CYCLING DRUG-SENSING TRANSCRIPTIONAL ACTIVATOR SOXR"/>
    <property type="match status" value="1"/>
</dbReference>
<keyword evidence="3" id="KW-0804">Transcription</keyword>
<dbReference type="Pfam" id="PF01609">
    <property type="entry name" value="DDE_Tnp_1"/>
    <property type="match status" value="1"/>
</dbReference>
<dbReference type="EMBL" id="JARWBG010000097">
    <property type="protein sequence ID" value="MDH2394003.1"/>
    <property type="molecule type" value="Genomic_DNA"/>
</dbReference>
<dbReference type="SUPFAM" id="SSF46955">
    <property type="entry name" value="Putative DNA-binding domain"/>
    <property type="match status" value="1"/>
</dbReference>
<dbReference type="InterPro" id="IPR012337">
    <property type="entry name" value="RNaseH-like_sf"/>
</dbReference>
<keyword evidence="4" id="KW-0472">Membrane</keyword>
<dbReference type="InterPro" id="IPR000551">
    <property type="entry name" value="MerR-type_HTH_dom"/>
</dbReference>
<keyword evidence="7" id="KW-1185">Reference proteome</keyword>
<keyword evidence="4" id="KW-0812">Transmembrane</keyword>
<dbReference type="PROSITE" id="PS50937">
    <property type="entry name" value="HTH_MERR_2"/>
    <property type="match status" value="1"/>
</dbReference>
<dbReference type="Pfam" id="PF13006">
    <property type="entry name" value="Nterm_IS4"/>
    <property type="match status" value="1"/>
</dbReference>
<evidence type="ECO:0000313" key="7">
    <source>
        <dbReference type="Proteomes" id="UP001223144"/>
    </source>
</evidence>
<evidence type="ECO:0000256" key="1">
    <source>
        <dbReference type="ARBA" id="ARBA00023015"/>
    </source>
</evidence>
<organism evidence="6 7">
    <name type="scientific">Streptomyces chengmaiensis</name>
    <dbReference type="NCBI Taxonomy" id="3040919"/>
    <lineage>
        <taxon>Bacteria</taxon>
        <taxon>Bacillati</taxon>
        <taxon>Actinomycetota</taxon>
        <taxon>Actinomycetes</taxon>
        <taxon>Kitasatosporales</taxon>
        <taxon>Streptomycetaceae</taxon>
        <taxon>Streptomyces</taxon>
    </lineage>
</organism>
<evidence type="ECO:0000256" key="3">
    <source>
        <dbReference type="ARBA" id="ARBA00023163"/>
    </source>
</evidence>
<proteinExistence type="predicted"/>
<keyword evidence="4" id="KW-1133">Transmembrane helix</keyword>
<dbReference type="InterPro" id="IPR047057">
    <property type="entry name" value="MerR_fam"/>
</dbReference>
<feature type="transmembrane region" description="Helical" evidence="4">
    <location>
        <begin position="52"/>
        <end position="72"/>
    </location>
</feature>
<dbReference type="InterPro" id="IPR024473">
    <property type="entry name" value="Transposases_IS4_N"/>
</dbReference>
<dbReference type="PANTHER" id="PTHR30204:SF94">
    <property type="entry name" value="HEAVY METAL-DEPENDENT TRANSCRIPTIONAL REGULATOR HI_0293-RELATED"/>
    <property type="match status" value="1"/>
</dbReference>
<evidence type="ECO:0000256" key="4">
    <source>
        <dbReference type="SAM" id="Phobius"/>
    </source>
</evidence>
<keyword evidence="1" id="KW-0805">Transcription regulation</keyword>
<comment type="caution">
    <text evidence="6">The sequence shown here is derived from an EMBL/GenBank/DDBJ whole genome shotgun (WGS) entry which is preliminary data.</text>
</comment>